<dbReference type="InterPro" id="IPR013766">
    <property type="entry name" value="Thioredoxin_domain"/>
</dbReference>
<dbReference type="PANTHER" id="PTHR45815">
    <property type="entry name" value="PROTEIN DISULFIDE-ISOMERASE A6"/>
    <property type="match status" value="1"/>
</dbReference>
<reference evidence="2" key="1">
    <citation type="submission" date="2022-07" db="EMBL/GenBank/DDBJ databases">
        <title>Phylogenomic reconstructions and comparative analyses of Kickxellomycotina fungi.</title>
        <authorList>
            <person name="Reynolds N.K."/>
            <person name="Stajich J.E."/>
            <person name="Barry K."/>
            <person name="Grigoriev I.V."/>
            <person name="Crous P."/>
            <person name="Smith M.E."/>
        </authorList>
    </citation>
    <scope>NUCLEOTIDE SEQUENCE</scope>
    <source>
        <strain evidence="2">RSA 1196</strain>
    </source>
</reference>
<dbReference type="SUPFAM" id="SSF52833">
    <property type="entry name" value="Thioredoxin-like"/>
    <property type="match status" value="2"/>
</dbReference>
<dbReference type="InterPro" id="IPR036249">
    <property type="entry name" value="Thioredoxin-like_sf"/>
</dbReference>
<dbReference type="PROSITE" id="PS51352">
    <property type="entry name" value="THIOREDOXIN_2"/>
    <property type="match status" value="1"/>
</dbReference>
<dbReference type="Gene3D" id="3.40.30.10">
    <property type="entry name" value="Glutaredoxin"/>
    <property type="match status" value="2"/>
</dbReference>
<keyword evidence="3" id="KW-1185">Reference proteome</keyword>
<dbReference type="PRINTS" id="PR00421">
    <property type="entry name" value="THIOREDOXIN"/>
</dbReference>
<dbReference type="Pfam" id="PF00085">
    <property type="entry name" value="Thioredoxin"/>
    <property type="match status" value="1"/>
</dbReference>
<dbReference type="AlphaFoldDB" id="A0A9W8AU52"/>
<gene>
    <name evidence="2" type="ORF">IWQ62_001207</name>
</gene>
<evidence type="ECO:0000259" key="1">
    <source>
        <dbReference type="PROSITE" id="PS51352"/>
    </source>
</evidence>
<dbReference type="PANTHER" id="PTHR45815:SF3">
    <property type="entry name" value="PROTEIN DISULFIDE-ISOMERASE A6"/>
    <property type="match status" value="1"/>
</dbReference>
<accession>A0A9W8AU52</accession>
<dbReference type="Proteomes" id="UP001150925">
    <property type="component" value="Unassembled WGS sequence"/>
</dbReference>
<dbReference type="GO" id="GO:0005788">
    <property type="term" value="C:endoplasmic reticulum lumen"/>
    <property type="evidence" value="ECO:0007669"/>
    <property type="project" value="TreeGrafter"/>
</dbReference>
<proteinExistence type="predicted"/>
<dbReference type="OrthoDB" id="74910at2759"/>
<dbReference type="GO" id="GO:0015035">
    <property type="term" value="F:protein-disulfide reductase activity"/>
    <property type="evidence" value="ECO:0007669"/>
    <property type="project" value="TreeGrafter"/>
</dbReference>
<dbReference type="InterPro" id="IPR017937">
    <property type="entry name" value="Thioredoxin_CS"/>
</dbReference>
<protein>
    <recommendedName>
        <fullName evidence="1">Thioredoxin domain-containing protein</fullName>
    </recommendedName>
</protein>
<evidence type="ECO:0000313" key="3">
    <source>
        <dbReference type="Proteomes" id="UP001150925"/>
    </source>
</evidence>
<organism evidence="2 3">
    <name type="scientific">Dispira parvispora</name>
    <dbReference type="NCBI Taxonomy" id="1520584"/>
    <lineage>
        <taxon>Eukaryota</taxon>
        <taxon>Fungi</taxon>
        <taxon>Fungi incertae sedis</taxon>
        <taxon>Zoopagomycota</taxon>
        <taxon>Kickxellomycotina</taxon>
        <taxon>Dimargaritomycetes</taxon>
        <taxon>Dimargaritales</taxon>
        <taxon>Dimargaritaceae</taxon>
        <taxon>Dispira</taxon>
    </lineage>
</organism>
<comment type="caution">
    <text evidence="2">The sequence shown here is derived from an EMBL/GenBank/DDBJ whole genome shotgun (WGS) entry which is preliminary data.</text>
</comment>
<dbReference type="PROSITE" id="PS00194">
    <property type="entry name" value="THIOREDOXIN_1"/>
    <property type="match status" value="1"/>
</dbReference>
<dbReference type="EMBL" id="JANBPY010000173">
    <property type="protein sequence ID" value="KAJ1968497.1"/>
    <property type="molecule type" value="Genomic_DNA"/>
</dbReference>
<dbReference type="GO" id="GO:0034976">
    <property type="term" value="P:response to endoplasmic reticulum stress"/>
    <property type="evidence" value="ECO:0007669"/>
    <property type="project" value="TreeGrafter"/>
</dbReference>
<sequence>MYNAKSKVIELTKSNFKTEVMNTRYPVLVEFYAPWCGHCQRLAPEYDKVAKDLYGVVKVGAVNCDESANQALCAGYDVKGYPTVKLFPSKKNSKTKKKVPTDYVGERKRQPMREYALTYVPNMVVAVKAGTKASGDKSVIPKSATLEDFIAHEAHTAKVLLFTDKLAVTPLYKGLGIKLHRRMLLGWVPKGEKSIQEQFNIKSFPSLLVFPKGLVDDYQVYDGPVTFDALVEYLKPFALDQAASEKKQEPKHEEL</sequence>
<name>A0A9W8AU52_9FUNG</name>
<evidence type="ECO:0000313" key="2">
    <source>
        <dbReference type="EMBL" id="KAJ1968497.1"/>
    </source>
</evidence>
<feature type="domain" description="Thioredoxin" evidence="1">
    <location>
        <begin position="1"/>
        <end position="122"/>
    </location>
</feature>